<dbReference type="RefSeq" id="WP_133994716.1">
    <property type="nucleotide sequence ID" value="NZ_SODV01000001.1"/>
</dbReference>
<feature type="chain" id="PRO_5020872761" evidence="1">
    <location>
        <begin position="21"/>
        <end position="105"/>
    </location>
</feature>
<comment type="caution">
    <text evidence="2">The sequence shown here is derived from an EMBL/GenBank/DDBJ whole genome shotgun (WGS) entry which is preliminary data.</text>
</comment>
<organism evidence="2 3">
    <name type="scientific">Dinghuibacter silviterrae</name>
    <dbReference type="NCBI Taxonomy" id="1539049"/>
    <lineage>
        <taxon>Bacteria</taxon>
        <taxon>Pseudomonadati</taxon>
        <taxon>Bacteroidota</taxon>
        <taxon>Chitinophagia</taxon>
        <taxon>Chitinophagales</taxon>
        <taxon>Chitinophagaceae</taxon>
        <taxon>Dinghuibacter</taxon>
    </lineage>
</organism>
<dbReference type="Proteomes" id="UP000294498">
    <property type="component" value="Unassembled WGS sequence"/>
</dbReference>
<reference evidence="2 3" key="1">
    <citation type="submission" date="2019-03" db="EMBL/GenBank/DDBJ databases">
        <title>Genomic Encyclopedia of Type Strains, Phase IV (KMG-IV): sequencing the most valuable type-strain genomes for metagenomic binning, comparative biology and taxonomic classification.</title>
        <authorList>
            <person name="Goeker M."/>
        </authorList>
    </citation>
    <scope>NUCLEOTIDE SEQUENCE [LARGE SCALE GENOMIC DNA]</scope>
    <source>
        <strain evidence="2 3">DSM 100059</strain>
    </source>
</reference>
<accession>A0A4R8DVX5</accession>
<dbReference type="EMBL" id="SODV01000001">
    <property type="protein sequence ID" value="TDX02088.1"/>
    <property type="molecule type" value="Genomic_DNA"/>
</dbReference>
<dbReference type="AlphaFoldDB" id="A0A4R8DVX5"/>
<sequence>MKKVLFFFSILMMASVISFAQVRIDIDVIVGNRPPAPNERQLMRAEEAKHPNIAKAMHDIENSMKALHDAPDDFGGKKAQAEADLKQAYISLRKALYFRLYQDTH</sequence>
<gene>
    <name evidence="2" type="ORF">EDB95_3137</name>
</gene>
<name>A0A4R8DVX5_9BACT</name>
<protein>
    <submittedName>
        <fullName evidence="2">Uncharacterized protein</fullName>
    </submittedName>
</protein>
<evidence type="ECO:0000313" key="2">
    <source>
        <dbReference type="EMBL" id="TDX02088.1"/>
    </source>
</evidence>
<keyword evidence="1" id="KW-0732">Signal</keyword>
<feature type="signal peptide" evidence="1">
    <location>
        <begin position="1"/>
        <end position="20"/>
    </location>
</feature>
<evidence type="ECO:0000256" key="1">
    <source>
        <dbReference type="SAM" id="SignalP"/>
    </source>
</evidence>
<proteinExistence type="predicted"/>
<keyword evidence="3" id="KW-1185">Reference proteome</keyword>
<evidence type="ECO:0000313" key="3">
    <source>
        <dbReference type="Proteomes" id="UP000294498"/>
    </source>
</evidence>